<evidence type="ECO:0008006" key="4">
    <source>
        <dbReference type="Google" id="ProtNLM"/>
    </source>
</evidence>
<reference evidence="2 3" key="1">
    <citation type="journal article" date="2018" name="AMB Express">
        <title>Occurrence and significance of pathogenicity and fitness islands in environmental vibrios.</title>
        <authorList>
            <person name="Klein S."/>
            <person name="Pipes S."/>
            <person name="Lovell C.R."/>
        </authorList>
    </citation>
    <scope>NUCLEOTIDE SEQUENCE [LARGE SCALE GENOMIC DNA]</scope>
    <source>
        <strain evidence="2 3">JBS-8-11-1</strain>
    </source>
</reference>
<dbReference type="AlphaFoldDB" id="A0AAX1XGJ4"/>
<proteinExistence type="predicted"/>
<evidence type="ECO:0000313" key="2">
    <source>
        <dbReference type="EMBL" id="RPB32335.1"/>
    </source>
</evidence>
<gene>
    <name evidence="2" type="ORF">CYQ91_23785</name>
</gene>
<keyword evidence="1" id="KW-0472">Membrane</keyword>
<evidence type="ECO:0000256" key="1">
    <source>
        <dbReference type="SAM" id="Phobius"/>
    </source>
</evidence>
<keyword evidence="1" id="KW-0812">Transmembrane</keyword>
<protein>
    <recommendedName>
        <fullName evidence="4">MotA/TolQ/ExbB proton channel domain-containing protein</fullName>
    </recommendedName>
</protein>
<accession>A0AAX1XGJ4</accession>
<dbReference type="Proteomes" id="UP000283878">
    <property type="component" value="Unassembled WGS sequence"/>
</dbReference>
<evidence type="ECO:0000313" key="3">
    <source>
        <dbReference type="Proteomes" id="UP000283878"/>
    </source>
</evidence>
<feature type="transmembrane region" description="Helical" evidence="1">
    <location>
        <begin position="187"/>
        <end position="208"/>
    </location>
</feature>
<feature type="transmembrane region" description="Helical" evidence="1">
    <location>
        <begin position="63"/>
        <end position="81"/>
    </location>
</feature>
<dbReference type="RefSeq" id="WP_124009213.1">
    <property type="nucleotide sequence ID" value="NZ_JAMQQJ010000036.1"/>
</dbReference>
<feature type="transmembrane region" description="Helical" evidence="1">
    <location>
        <begin position="36"/>
        <end position="57"/>
    </location>
</feature>
<dbReference type="EMBL" id="PKPZ01000036">
    <property type="protein sequence ID" value="RPB32335.1"/>
    <property type="molecule type" value="Genomic_DNA"/>
</dbReference>
<keyword evidence="1" id="KW-1133">Transmembrane helix</keyword>
<sequence length="346" mass="38735">MTEKTSESTVQVQHIQGNVSSSISGNVNRTLASRPMILIGTMLILVSTFSLFGLGSIREISQFHQLMGIGLTALGVALVVFDELFVKNSTSSLSTNRMMQRKLAQLEIEIAKEKSRTNEESISAEDYKNVLNEVKSDVSEKLTSDLISSFKAEVNSYDAFEQTQKASYQFRARVESEIRTLSSRANVNLFIGSVTTVLGISVLAYMLVVGGFVYDAENSMTGNILTDYILYYIPRLSVVLFIEVFSYFFLRLYRANLNDMKYFQNELTNIESKLTALNIAVHGDDNALKAKVVESLLATERNFVLKKGETTIDLEVSKMEAQKSAETTRILQTALKETRTLLRSRK</sequence>
<feature type="transmembrane region" description="Helical" evidence="1">
    <location>
        <begin position="228"/>
        <end position="250"/>
    </location>
</feature>
<comment type="caution">
    <text evidence="2">The sequence shown here is derived from an EMBL/GenBank/DDBJ whole genome shotgun (WGS) entry which is preliminary data.</text>
</comment>
<name>A0AAX1XGJ4_9VIBR</name>
<organism evidence="2 3">
    <name type="scientific">Vibrio diabolicus</name>
    <dbReference type="NCBI Taxonomy" id="50719"/>
    <lineage>
        <taxon>Bacteria</taxon>
        <taxon>Pseudomonadati</taxon>
        <taxon>Pseudomonadota</taxon>
        <taxon>Gammaproteobacteria</taxon>
        <taxon>Vibrionales</taxon>
        <taxon>Vibrionaceae</taxon>
        <taxon>Vibrio</taxon>
        <taxon>Vibrio diabolicus subgroup</taxon>
    </lineage>
</organism>